<evidence type="ECO:0000313" key="2">
    <source>
        <dbReference type="EMBL" id="EFH31949.1"/>
    </source>
</evidence>
<dbReference type="AlphaFoldDB" id="D6X9Q4"/>
<reference evidence="3" key="2">
    <citation type="submission" date="2009-10" db="EMBL/GenBank/DDBJ databases">
        <title>The genome sequence of Streptomyces pristinaespiralis strain ATCC 25486.</title>
        <authorList>
            <consortium name="The Broad Institute Genome Sequencing Platform"/>
            <consortium name="Broad Institute Microbial Sequencing Center"/>
            <person name="Fischbach M."/>
            <person name="Godfrey P."/>
            <person name="Ward D."/>
            <person name="Young S."/>
            <person name="Zeng Q."/>
            <person name="Koehrsen M."/>
            <person name="Alvarado L."/>
            <person name="Berlin A.M."/>
            <person name="Bochicchio J."/>
            <person name="Borenstein D."/>
            <person name="Chapman S.B."/>
            <person name="Chen Z."/>
            <person name="Engels R."/>
            <person name="Freedman E."/>
            <person name="Gellesch M."/>
            <person name="Goldberg J."/>
            <person name="Griggs A."/>
            <person name="Gujja S."/>
            <person name="Heilman E.R."/>
            <person name="Heiman D.I."/>
            <person name="Hepburn T.A."/>
            <person name="Howarth C."/>
            <person name="Jen D."/>
            <person name="Larson L."/>
            <person name="Lewis B."/>
            <person name="Mehta T."/>
            <person name="Park D."/>
            <person name="Pearson M."/>
            <person name="Richards J."/>
            <person name="Roberts A."/>
            <person name="Saif S."/>
            <person name="Shea T.D."/>
            <person name="Shenoy N."/>
            <person name="Sisk P."/>
            <person name="Stolte C."/>
            <person name="Sykes S.N."/>
            <person name="Thomson T."/>
            <person name="Walk T."/>
            <person name="White J."/>
            <person name="Yandava C."/>
            <person name="Straight P."/>
            <person name="Clardy J."/>
            <person name="Hung D."/>
            <person name="Kolter R."/>
            <person name="Mekalanos J."/>
            <person name="Walker S."/>
            <person name="Walsh C.T."/>
            <person name="Wieland-Brown L.C."/>
            <person name="Haas B."/>
            <person name="Nusbaum C."/>
            <person name="Birren B."/>
        </authorList>
    </citation>
    <scope>NUCLEOTIDE SEQUENCE [LARGE SCALE GENOMIC DNA]</scope>
    <source>
        <strain evidence="3">ATCC 25486 / DSM 40338 / CBS 914.69 / JCM 4507 / NBRC 13074 / NRRL 2958 / 5647</strain>
    </source>
</reference>
<feature type="compositionally biased region" description="Low complexity" evidence="1">
    <location>
        <begin position="86"/>
        <end position="110"/>
    </location>
</feature>
<feature type="compositionally biased region" description="Pro residues" evidence="1">
    <location>
        <begin position="131"/>
        <end position="140"/>
    </location>
</feature>
<protein>
    <submittedName>
        <fullName evidence="2">Predicted protein</fullName>
    </submittedName>
</protein>
<evidence type="ECO:0000256" key="1">
    <source>
        <dbReference type="SAM" id="MobiDB-lite"/>
    </source>
</evidence>
<dbReference type="eggNOG" id="ENOG502ZD9M">
    <property type="taxonomic scope" value="Bacteria"/>
</dbReference>
<accession>D6X9Q4</accession>
<dbReference type="HOGENOM" id="CLU_140947_0_0_11"/>
<keyword evidence="3" id="KW-1185">Reference proteome</keyword>
<dbReference type="EMBL" id="CM000950">
    <property type="protein sequence ID" value="EFH31949.1"/>
    <property type="molecule type" value="Genomic_DNA"/>
</dbReference>
<proteinExistence type="predicted"/>
<gene>
    <name evidence="2" type="ORF">SSDG_07207</name>
</gene>
<dbReference type="Proteomes" id="UP000002805">
    <property type="component" value="Chromosome"/>
</dbReference>
<sequence length="140" mass="15036">MGLRRRCRYVHSYDPSPQPFQSQIPSMRPARDGSPGRSATPIYDALYSEYLRAFKTLPGDRSGEEDLDFKGFGSGLHGVRGGFLGYGSHTSHTGHTSGHTGYSTGHAGQSGQQGGRHSHQTGRHAVHQPAALPPAPRKGS</sequence>
<reference evidence="3" key="1">
    <citation type="submission" date="2008-02" db="EMBL/GenBank/DDBJ databases">
        <authorList>
            <consortium name="The Broad Institute Genome Sequencing Platform"/>
            <person name="Fischbach M."/>
            <person name="Ward D."/>
            <person name="Young S."/>
            <person name="Jaffe D."/>
            <person name="Gnerre S."/>
            <person name="Berlin A."/>
            <person name="Heiman D."/>
            <person name="Hepburn T."/>
            <person name="Sykes S."/>
            <person name="Alvarado L."/>
            <person name="Kodira C.D."/>
            <person name="Straight P."/>
            <person name="Clardy J."/>
            <person name="Hung D."/>
            <person name="Kolter R."/>
            <person name="Mekalanos J."/>
            <person name="Walker S."/>
            <person name="Walsh C.T."/>
            <person name="Lander E."/>
            <person name="Galagan J."/>
            <person name="Nusbaum C."/>
            <person name="Birren B."/>
        </authorList>
    </citation>
    <scope>NUCLEOTIDE SEQUENCE [LARGE SCALE GENOMIC DNA]</scope>
    <source>
        <strain evidence="3">ATCC 25486 / DSM 40338 / CBS 914.69 / JCM 4507 / NBRC 13074 / NRRL 2958 / 5647</strain>
    </source>
</reference>
<feature type="compositionally biased region" description="Basic residues" evidence="1">
    <location>
        <begin position="116"/>
        <end position="126"/>
    </location>
</feature>
<feature type="region of interest" description="Disordered" evidence="1">
    <location>
        <begin position="85"/>
        <end position="140"/>
    </location>
</feature>
<organism evidence="2 3">
    <name type="scientific">Streptomyces pristinaespiralis (strain ATCC 25486 / DSM 40338 / CBS 914.69 / JCM 4507 / KCC S-0507 / NBRC 13074 / NRRL 2958 / 5647)</name>
    <dbReference type="NCBI Taxonomy" id="457429"/>
    <lineage>
        <taxon>Bacteria</taxon>
        <taxon>Bacillati</taxon>
        <taxon>Actinomycetota</taxon>
        <taxon>Actinomycetes</taxon>
        <taxon>Kitasatosporales</taxon>
        <taxon>Streptomycetaceae</taxon>
        <taxon>Streptomyces</taxon>
    </lineage>
</organism>
<feature type="region of interest" description="Disordered" evidence="1">
    <location>
        <begin position="14"/>
        <end position="39"/>
    </location>
</feature>
<evidence type="ECO:0000313" key="3">
    <source>
        <dbReference type="Proteomes" id="UP000002805"/>
    </source>
</evidence>
<name>D6X9Q4_STRE2</name>